<feature type="repeat" description="ANK" evidence="2">
    <location>
        <begin position="1034"/>
        <end position="1066"/>
    </location>
</feature>
<dbReference type="PANTHER" id="PTHR46082">
    <property type="entry name" value="ATP/GTP-BINDING PROTEIN-RELATED"/>
    <property type="match status" value="1"/>
</dbReference>
<evidence type="ECO:0000313" key="6">
    <source>
        <dbReference type="Proteomes" id="UP000007115"/>
    </source>
</evidence>
<dbReference type="VEuPathDB" id="FungiDB:TRIVIDRAFT_148268"/>
<dbReference type="PANTHER" id="PTHR46082:SF11">
    <property type="entry name" value="AAA+ ATPASE DOMAIN-CONTAINING PROTEIN-RELATED"/>
    <property type="match status" value="1"/>
</dbReference>
<feature type="repeat" description="ANK" evidence="2">
    <location>
        <begin position="1070"/>
        <end position="1102"/>
    </location>
</feature>
<dbReference type="PROSITE" id="PS50297">
    <property type="entry name" value="ANK_REP_REGION"/>
    <property type="match status" value="10"/>
</dbReference>
<evidence type="ECO:0000313" key="5">
    <source>
        <dbReference type="EMBL" id="EHK23991.1"/>
    </source>
</evidence>
<gene>
    <name evidence="5" type="ORF">TRIVIDRAFT_148268</name>
</gene>
<dbReference type="Pfam" id="PF22939">
    <property type="entry name" value="WHD_GPIID"/>
    <property type="match status" value="1"/>
</dbReference>
<dbReference type="eggNOG" id="KOG4177">
    <property type="taxonomic scope" value="Eukaryota"/>
</dbReference>
<evidence type="ECO:0000256" key="2">
    <source>
        <dbReference type="PROSITE-ProRule" id="PRU00023"/>
    </source>
</evidence>
<dbReference type="OMA" id="NGADITW"/>
<dbReference type="PROSITE" id="PS50088">
    <property type="entry name" value="ANK_REPEAT"/>
    <property type="match status" value="11"/>
</dbReference>
<feature type="domain" description="GPI inositol-deacylase winged helix" evidence="3">
    <location>
        <begin position="678"/>
        <end position="751"/>
    </location>
</feature>
<feature type="repeat" description="ANK" evidence="2">
    <location>
        <begin position="1169"/>
        <end position="1201"/>
    </location>
</feature>
<feature type="repeat" description="ANK" evidence="2">
    <location>
        <begin position="931"/>
        <end position="963"/>
    </location>
</feature>
<dbReference type="InParanoid" id="G9MQ42"/>
<dbReference type="SUPFAM" id="SSF53167">
    <property type="entry name" value="Purine and uridine phosphorylases"/>
    <property type="match status" value="1"/>
</dbReference>
<dbReference type="InterPro" id="IPR053137">
    <property type="entry name" value="NLR-like"/>
</dbReference>
<dbReference type="STRING" id="413071.G9MQ42"/>
<evidence type="ECO:0000259" key="3">
    <source>
        <dbReference type="Pfam" id="PF22939"/>
    </source>
</evidence>
<dbReference type="EMBL" id="ABDF02000005">
    <property type="protein sequence ID" value="EHK23991.1"/>
    <property type="molecule type" value="Genomic_DNA"/>
</dbReference>
<dbReference type="Proteomes" id="UP000007115">
    <property type="component" value="Unassembled WGS sequence"/>
</dbReference>
<feature type="domain" description="Nephrocystin 3-like N-terminal" evidence="4">
    <location>
        <begin position="393"/>
        <end position="557"/>
    </location>
</feature>
<keyword evidence="6" id="KW-1185">Reference proteome</keyword>
<evidence type="ECO:0000259" key="4">
    <source>
        <dbReference type="Pfam" id="PF24883"/>
    </source>
</evidence>
<comment type="caution">
    <text evidence="5">The sequence shown here is derived from an EMBL/GenBank/DDBJ whole genome shotgun (WGS) entry which is preliminary data.</text>
</comment>
<proteinExistence type="predicted"/>
<dbReference type="GO" id="GO:0009116">
    <property type="term" value="P:nucleoside metabolic process"/>
    <property type="evidence" value="ECO:0007669"/>
    <property type="project" value="InterPro"/>
</dbReference>
<dbReference type="GO" id="GO:0003824">
    <property type="term" value="F:catalytic activity"/>
    <property type="evidence" value="ECO:0007669"/>
    <property type="project" value="InterPro"/>
</dbReference>
<feature type="repeat" description="ANK" evidence="2">
    <location>
        <begin position="1001"/>
        <end position="1033"/>
    </location>
</feature>
<dbReference type="InterPro" id="IPR035994">
    <property type="entry name" value="Nucleoside_phosphorylase_sf"/>
</dbReference>
<dbReference type="GeneID" id="25788017"/>
<evidence type="ECO:0000256" key="1">
    <source>
        <dbReference type="ARBA" id="ARBA00022737"/>
    </source>
</evidence>
<accession>G9MQ42</accession>
<dbReference type="InterPro" id="IPR056884">
    <property type="entry name" value="NPHP3-like_N"/>
</dbReference>
<dbReference type="Pfam" id="PF24883">
    <property type="entry name" value="NPHP3_N"/>
    <property type="match status" value="1"/>
</dbReference>
<dbReference type="Pfam" id="PF12796">
    <property type="entry name" value="Ank_2"/>
    <property type="match status" value="4"/>
</dbReference>
<protein>
    <submittedName>
        <fullName evidence="5">Pfs NACHT and ankyrin-domain-containing protein</fullName>
    </submittedName>
</protein>
<dbReference type="HOGENOM" id="CLU_000288_34_2_1"/>
<dbReference type="InterPro" id="IPR036770">
    <property type="entry name" value="Ankyrin_rpt-contain_sf"/>
</dbReference>
<feature type="repeat" description="ANK" evidence="2">
    <location>
        <begin position="864"/>
        <end position="896"/>
    </location>
</feature>
<keyword evidence="1" id="KW-0677">Repeat</keyword>
<dbReference type="Gene3D" id="3.40.50.1580">
    <property type="entry name" value="Nucleoside phosphorylase domain"/>
    <property type="match status" value="1"/>
</dbReference>
<keyword evidence="2" id="KW-0040">ANK repeat</keyword>
<organism evidence="5 6">
    <name type="scientific">Hypocrea virens (strain Gv29-8 / FGSC 10586)</name>
    <name type="common">Gliocladium virens</name>
    <name type="synonym">Trichoderma virens</name>
    <dbReference type="NCBI Taxonomy" id="413071"/>
    <lineage>
        <taxon>Eukaryota</taxon>
        <taxon>Fungi</taxon>
        <taxon>Dikarya</taxon>
        <taxon>Ascomycota</taxon>
        <taxon>Pezizomycotina</taxon>
        <taxon>Sordariomycetes</taxon>
        <taxon>Hypocreomycetidae</taxon>
        <taxon>Hypocreales</taxon>
        <taxon>Hypocreaceae</taxon>
        <taxon>Trichoderma</taxon>
    </lineage>
</organism>
<dbReference type="InterPro" id="IPR027417">
    <property type="entry name" value="P-loop_NTPase"/>
</dbReference>
<dbReference type="AlphaFoldDB" id="G9MQ42"/>
<dbReference type="Gene3D" id="3.40.50.300">
    <property type="entry name" value="P-loop containing nucleotide triphosphate hydrolases"/>
    <property type="match status" value="1"/>
</dbReference>
<name>G9MQ42_HYPVG</name>
<dbReference type="SUPFAM" id="SSF48403">
    <property type="entry name" value="Ankyrin repeat"/>
    <property type="match status" value="1"/>
</dbReference>
<dbReference type="InterPro" id="IPR054471">
    <property type="entry name" value="GPIID_WHD"/>
</dbReference>
<feature type="repeat" description="ANK" evidence="2">
    <location>
        <begin position="1103"/>
        <end position="1135"/>
    </location>
</feature>
<dbReference type="Gene3D" id="1.25.40.20">
    <property type="entry name" value="Ankyrin repeat-containing domain"/>
    <property type="match status" value="4"/>
</dbReference>
<dbReference type="OrthoDB" id="448455at2759"/>
<dbReference type="InterPro" id="IPR002110">
    <property type="entry name" value="Ankyrin_rpt"/>
</dbReference>
<feature type="repeat" description="ANK" evidence="2">
    <location>
        <begin position="1136"/>
        <end position="1168"/>
    </location>
</feature>
<dbReference type="SMART" id="SM00248">
    <property type="entry name" value="ANK"/>
    <property type="match status" value="11"/>
</dbReference>
<dbReference type="RefSeq" id="XP_013958192.1">
    <property type="nucleotide sequence ID" value="XM_014102717.1"/>
</dbReference>
<sequence>MSAKTRSHADYNVGWVCTLPQEQTAAIAMLDERHEDLTKAPTDTNAYTLGSIGHHNIVISCLPKGHTGLNSAATVAIQMIQTFPSIRIGLLVGIGGGIPPKVRLGDVVVSTPVGQFPGVVQWDIGKSTERGFERTGSLNNPPNFLLSELGKLESNHELADPKVSVFLEQFGKAYPQAAKKYLKSTSLEDLLFKSSYLHVHKKLAEDDDVDDYGDDGSEDSEAGPVCAACDKSQIVKRKVRTKIMRIHYGLIASSNTTIDNAEFRDSLNKELGGKVLCVETEAAGLMNSFPCLVIRGICDYADSHKNKTWQKHAAAVAAAYTKELLGCVQPSDVERERPIRDILNDGDFAIIVGTMLTVSIVQKVREQNEALSWLSSAESASTHYDYITKCELGTGQSLLVSREFQQWIRIPQTTLFCSGIPGAGKTFQTAILIDHLINRFRNDNMIGLAFFYCRFDGQDAQKPQQLISNLIKQLGQNHEPSREKIRNFYEDYKKRGNRPLIIDLTNLLHAIIPLFSRVYILIDALDECDDNDFSRTRLLDNLFAAQRSGLNIYATSRKFSVIEQRFQRALKWQIRPSKNDIFLFLDQRLAQLQGSIPLKDEIKDEIKQSIYSSIEGMFLLAPLYIDSLVGKRSFAKVREALAGLKKSPKESKNRSDVLSKAYHKAMERIHQQKGDLPTDAMVILAWVVKSKKPLPIDALRLILAINIEASEIDKNDLPTAQHITRACAPLVVIDSNTQTARLAHYTIQEYFEGSNNIWMRKSQEKIASICMSYLSFSKIRSIFGSHSHNFTYGNGEGFFHTYATEFWAHHTAKALAEGLEVEKVVGFLENSTKSNMWCDSLMQIDLAKNSFSAKSGNDLLQTSEQVVALHVAACFGLPDVVAELVSKGYNPDTKDRRSRTPLWWAVNNEHVEVIKILLQRNVDIEAKDSLHYKTPLKLAVQRDSAYIVELLLNNGADAKIETKHAFHSAISALHIAVEGRKRIITEQLLTNGAKVNIRNDKGSTALHIAVKSNQQDIIELLLANGAKANIQNNEGLTALHIAVESNQRDIIKLLLANGAEINIQNNKDQQGFTALHMAISLNHHEAIEALLTHGADIEIENQEGFTPLHMAIMLNHREAIEALLIHGADIEIENQEGFTALQMAISFNYLNAIEVLLTHGADMGARHQYGLPALHVAAKLGYHIAVEMLLSNGADTEIRDKDGWKALHIAARFDRPMVAKVLLTHSAD</sequence>
<reference evidence="5 6" key="1">
    <citation type="journal article" date="2011" name="Genome Biol.">
        <title>Comparative genome sequence analysis underscores mycoparasitism as the ancestral life style of Trichoderma.</title>
        <authorList>
            <person name="Kubicek C.P."/>
            <person name="Herrera-Estrella A."/>
            <person name="Seidl-Seiboth V."/>
            <person name="Martinez D.A."/>
            <person name="Druzhinina I.S."/>
            <person name="Thon M."/>
            <person name="Zeilinger S."/>
            <person name="Casas-Flores S."/>
            <person name="Horwitz B.A."/>
            <person name="Mukherjee P.K."/>
            <person name="Mukherjee M."/>
            <person name="Kredics L."/>
            <person name="Alcaraz L.D."/>
            <person name="Aerts A."/>
            <person name="Antal Z."/>
            <person name="Atanasova L."/>
            <person name="Cervantes-Badillo M.G."/>
            <person name="Challacombe J."/>
            <person name="Chertkov O."/>
            <person name="McCluskey K."/>
            <person name="Coulpier F."/>
            <person name="Deshpande N."/>
            <person name="von Doehren H."/>
            <person name="Ebbole D.J."/>
            <person name="Esquivel-Naranjo E.U."/>
            <person name="Fekete E."/>
            <person name="Flipphi M."/>
            <person name="Glaser F."/>
            <person name="Gomez-Rodriguez E.Y."/>
            <person name="Gruber S."/>
            <person name="Han C."/>
            <person name="Henrissat B."/>
            <person name="Hermosa R."/>
            <person name="Hernandez-Onate M."/>
            <person name="Karaffa L."/>
            <person name="Kosti I."/>
            <person name="Le Crom S."/>
            <person name="Lindquist E."/>
            <person name="Lucas S."/>
            <person name="Luebeck M."/>
            <person name="Luebeck P.S."/>
            <person name="Margeot A."/>
            <person name="Metz B."/>
            <person name="Misra M."/>
            <person name="Nevalainen H."/>
            <person name="Omann M."/>
            <person name="Packer N."/>
            <person name="Perrone G."/>
            <person name="Uresti-Rivera E.E."/>
            <person name="Salamov A."/>
            <person name="Schmoll M."/>
            <person name="Seiboth B."/>
            <person name="Shapiro H."/>
            <person name="Sukno S."/>
            <person name="Tamayo-Ramos J.A."/>
            <person name="Tisch D."/>
            <person name="Wiest A."/>
            <person name="Wilkinson H.H."/>
            <person name="Zhang M."/>
            <person name="Coutinho P.M."/>
            <person name="Kenerley C.M."/>
            <person name="Monte E."/>
            <person name="Baker S.E."/>
            <person name="Grigoriev I.V."/>
        </authorList>
    </citation>
    <scope>NUCLEOTIDE SEQUENCE [LARGE SCALE GENOMIC DNA]</scope>
    <source>
        <strain evidence="6">Gv29-8 / FGSC 10586</strain>
    </source>
</reference>
<feature type="repeat" description="ANK" evidence="2">
    <location>
        <begin position="897"/>
        <end position="929"/>
    </location>
</feature>
<feature type="non-terminal residue" evidence="5">
    <location>
        <position position="1228"/>
    </location>
</feature>
<feature type="repeat" description="ANK" evidence="2">
    <location>
        <begin position="968"/>
        <end position="1000"/>
    </location>
</feature>
<dbReference type="PRINTS" id="PR01415">
    <property type="entry name" value="ANKYRIN"/>
</dbReference>
<feature type="repeat" description="ANK" evidence="2">
    <location>
        <begin position="1202"/>
        <end position="1228"/>
    </location>
</feature>